<gene>
    <name evidence="1" type="ORF">MACH08_20040</name>
</gene>
<dbReference type="RefSeq" id="WP_317958097.1">
    <property type="nucleotide sequence ID" value="NZ_BSKO01000001.1"/>
</dbReference>
<evidence type="ECO:0000313" key="1">
    <source>
        <dbReference type="EMBL" id="GLO66220.1"/>
    </source>
</evidence>
<protein>
    <submittedName>
        <fullName evidence="1">Uncharacterized protein</fullName>
    </submittedName>
</protein>
<dbReference type="Proteomes" id="UP001275436">
    <property type="component" value="Unassembled WGS sequence"/>
</dbReference>
<proteinExistence type="predicted"/>
<comment type="caution">
    <text evidence="1">The sequence shown here is derived from an EMBL/GenBank/DDBJ whole genome shotgun (WGS) entry which is preliminary data.</text>
</comment>
<evidence type="ECO:0000313" key="2">
    <source>
        <dbReference type="Proteomes" id="UP001275436"/>
    </source>
</evidence>
<reference evidence="1 2" key="1">
    <citation type="submission" date="2023-02" db="EMBL/GenBank/DDBJ databases">
        <title>Oceanobacillus kimchii IFOP_LL358 isolated form Alexandrium catenella lab strain.</title>
        <authorList>
            <person name="Gajardo G."/>
            <person name="Ueki S."/>
            <person name="Maruyama F."/>
        </authorList>
    </citation>
    <scope>NUCLEOTIDE SEQUENCE [LARGE SCALE GENOMIC DNA]</scope>
    <source>
        <strain evidence="1 2">IFOP_LL358</strain>
    </source>
</reference>
<name>A0ABQ5TM80_9BACI</name>
<sequence length="151" mass="17367">MLNVGDKVNINSARLGLKSRKLEVIEINNPDYLEYVGEHVSTIDRATGERFVLQEGDYEVVKEKLNFGDLFVIGDNNIVYSVAGFEDDLVCYVNEYGERKVVLRSYISKVDPEDLPKYFSLLQGQIHQMRKMLNDFVDRSSTVLQEIKKIL</sequence>
<keyword evidence="2" id="KW-1185">Reference proteome</keyword>
<dbReference type="EMBL" id="BSKO01000001">
    <property type="protein sequence ID" value="GLO66220.1"/>
    <property type="molecule type" value="Genomic_DNA"/>
</dbReference>
<accession>A0ABQ5TM80</accession>
<organism evidence="1 2">
    <name type="scientific">Oceanobacillus kimchii</name>
    <dbReference type="NCBI Taxonomy" id="746691"/>
    <lineage>
        <taxon>Bacteria</taxon>
        <taxon>Bacillati</taxon>
        <taxon>Bacillota</taxon>
        <taxon>Bacilli</taxon>
        <taxon>Bacillales</taxon>
        <taxon>Bacillaceae</taxon>
        <taxon>Oceanobacillus</taxon>
    </lineage>
</organism>